<evidence type="ECO:0000256" key="3">
    <source>
        <dbReference type="ARBA" id="ARBA00022692"/>
    </source>
</evidence>
<dbReference type="PANTHER" id="PTHR32196:SF69">
    <property type="entry name" value="BRANCHED-CHAIN AMINO ACID TRANSPORT SYSTEM, PERMEASE PROTEIN"/>
    <property type="match status" value="1"/>
</dbReference>
<evidence type="ECO:0000313" key="7">
    <source>
        <dbReference type="EMBL" id="HIU14327.1"/>
    </source>
</evidence>
<feature type="transmembrane region" description="Helical" evidence="6">
    <location>
        <begin position="49"/>
        <end position="74"/>
    </location>
</feature>
<feature type="transmembrane region" description="Helical" evidence="6">
    <location>
        <begin position="12"/>
        <end position="29"/>
    </location>
</feature>
<organism evidence="7 8">
    <name type="scientific">Candidatus Fimiplasma intestinipullorum</name>
    <dbReference type="NCBI Taxonomy" id="2840825"/>
    <lineage>
        <taxon>Bacteria</taxon>
        <taxon>Bacillati</taxon>
        <taxon>Bacillota</taxon>
        <taxon>Clostridia</taxon>
        <taxon>Eubacteriales</taxon>
        <taxon>Candidatus Fimiplasma</taxon>
    </lineage>
</organism>
<evidence type="ECO:0000256" key="6">
    <source>
        <dbReference type="SAM" id="Phobius"/>
    </source>
</evidence>
<dbReference type="Pfam" id="PF02653">
    <property type="entry name" value="BPD_transp_2"/>
    <property type="match status" value="1"/>
</dbReference>
<feature type="transmembrane region" description="Helical" evidence="6">
    <location>
        <begin position="207"/>
        <end position="230"/>
    </location>
</feature>
<dbReference type="EMBL" id="DVMJ01000082">
    <property type="protein sequence ID" value="HIU14327.1"/>
    <property type="molecule type" value="Genomic_DNA"/>
</dbReference>
<feature type="transmembrane region" description="Helical" evidence="6">
    <location>
        <begin position="237"/>
        <end position="257"/>
    </location>
</feature>
<dbReference type="PANTHER" id="PTHR32196">
    <property type="entry name" value="ABC TRANSPORTER PERMEASE PROTEIN YPHD-RELATED-RELATED"/>
    <property type="match status" value="1"/>
</dbReference>
<feature type="transmembrane region" description="Helical" evidence="6">
    <location>
        <begin position="86"/>
        <end position="104"/>
    </location>
</feature>
<keyword evidence="5 6" id="KW-0472">Membrane</keyword>
<keyword evidence="2" id="KW-1003">Cell membrane</keyword>
<keyword evidence="3 6" id="KW-0812">Transmembrane</keyword>
<name>A0A9D1HPB0_9FIRM</name>
<gene>
    <name evidence="7" type="ORF">IAD15_09700</name>
</gene>
<comment type="subcellular location">
    <subcellularLocation>
        <location evidence="1">Cell membrane</location>
        <topology evidence="1">Multi-pass membrane protein</topology>
    </subcellularLocation>
</comment>
<evidence type="ECO:0000256" key="2">
    <source>
        <dbReference type="ARBA" id="ARBA00022475"/>
    </source>
</evidence>
<accession>A0A9D1HPB0</accession>
<feature type="transmembrane region" description="Helical" evidence="6">
    <location>
        <begin position="181"/>
        <end position="201"/>
    </location>
</feature>
<dbReference type="AlphaFoldDB" id="A0A9D1HPB0"/>
<dbReference type="InterPro" id="IPR001851">
    <property type="entry name" value="ABC_transp_permease"/>
</dbReference>
<evidence type="ECO:0000256" key="1">
    <source>
        <dbReference type="ARBA" id="ARBA00004651"/>
    </source>
</evidence>
<protein>
    <submittedName>
        <fullName evidence="7">ABC transporter permease</fullName>
    </submittedName>
</protein>
<dbReference type="GO" id="GO:0022857">
    <property type="term" value="F:transmembrane transporter activity"/>
    <property type="evidence" value="ECO:0007669"/>
    <property type="project" value="InterPro"/>
</dbReference>
<evidence type="ECO:0000256" key="4">
    <source>
        <dbReference type="ARBA" id="ARBA00022989"/>
    </source>
</evidence>
<proteinExistence type="predicted"/>
<dbReference type="GO" id="GO:0005886">
    <property type="term" value="C:plasma membrane"/>
    <property type="evidence" value="ECO:0007669"/>
    <property type="project" value="UniProtKB-SubCell"/>
</dbReference>
<sequence>MLDIVKGAVSQGLLWSIMAIGIYITYRILDISDLTSEGSFTLGAATLASLSVAGVHPLLALLMSMVAGGLAGLVTGLMHTKLKIPTLLAGILSMTGIYSVNLRIMGKANVSLNNQETILSLVAKWLGLSRERDAALIVGIFFALVVVVLLYLLLNTEFGYALRATGTNENMIRASGVNTNFTKVAGLVLGNALIALSGGLVCQYNGYADVAMGIGAIVIGLASVIIGEVFFGRSRIFLSLVGVVFGSIIYRIIVALVLRAGFPANDMRLFTAILVAIAISLPQIKANLQSFLASRKEEAE</sequence>
<dbReference type="CDD" id="cd06574">
    <property type="entry name" value="TM_PBP1_branched-chain-AA_like"/>
    <property type="match status" value="1"/>
</dbReference>
<feature type="transmembrane region" description="Helical" evidence="6">
    <location>
        <begin position="134"/>
        <end position="154"/>
    </location>
</feature>
<evidence type="ECO:0000313" key="8">
    <source>
        <dbReference type="Proteomes" id="UP000824175"/>
    </source>
</evidence>
<keyword evidence="4 6" id="KW-1133">Transmembrane helix</keyword>
<reference evidence="7" key="2">
    <citation type="journal article" date="2021" name="PeerJ">
        <title>Extensive microbial diversity within the chicken gut microbiome revealed by metagenomics and culture.</title>
        <authorList>
            <person name="Gilroy R."/>
            <person name="Ravi A."/>
            <person name="Getino M."/>
            <person name="Pursley I."/>
            <person name="Horton D.L."/>
            <person name="Alikhan N.F."/>
            <person name="Baker D."/>
            <person name="Gharbi K."/>
            <person name="Hall N."/>
            <person name="Watson M."/>
            <person name="Adriaenssens E.M."/>
            <person name="Foster-Nyarko E."/>
            <person name="Jarju S."/>
            <person name="Secka A."/>
            <person name="Antonio M."/>
            <person name="Oren A."/>
            <person name="Chaudhuri R.R."/>
            <person name="La Ragione R."/>
            <person name="Hildebrand F."/>
            <person name="Pallen M.J."/>
        </authorList>
    </citation>
    <scope>NUCLEOTIDE SEQUENCE</scope>
    <source>
        <strain evidence="7">CHK195-11698</strain>
    </source>
</reference>
<comment type="caution">
    <text evidence="7">The sequence shown here is derived from an EMBL/GenBank/DDBJ whole genome shotgun (WGS) entry which is preliminary data.</text>
</comment>
<evidence type="ECO:0000256" key="5">
    <source>
        <dbReference type="ARBA" id="ARBA00023136"/>
    </source>
</evidence>
<dbReference type="Proteomes" id="UP000824175">
    <property type="component" value="Unassembled WGS sequence"/>
</dbReference>
<reference evidence="7" key="1">
    <citation type="submission" date="2020-10" db="EMBL/GenBank/DDBJ databases">
        <authorList>
            <person name="Gilroy R."/>
        </authorList>
    </citation>
    <scope>NUCLEOTIDE SEQUENCE</scope>
    <source>
        <strain evidence="7">CHK195-11698</strain>
    </source>
</reference>